<dbReference type="InterPro" id="IPR008979">
    <property type="entry name" value="Galactose-bd-like_sf"/>
</dbReference>
<evidence type="ECO:0000256" key="1">
    <source>
        <dbReference type="SAM" id="SignalP"/>
    </source>
</evidence>
<dbReference type="PANTHER" id="PTHR43465:SF2">
    <property type="entry name" value="DUF1680 DOMAIN PROTEIN (AFU_ORTHOLOGUE AFUA_1G08910)"/>
    <property type="match status" value="1"/>
</dbReference>
<accession>A0A060D1G7</accession>
<proteinExistence type="predicted"/>
<name>A0A060D1G7_9BACT</name>
<dbReference type="PANTHER" id="PTHR43465">
    <property type="entry name" value="DUF1680 DOMAIN PROTEIN (AFU_ORTHOLOGUE AFUA_1G08910)"/>
    <property type="match status" value="1"/>
</dbReference>
<keyword evidence="1" id="KW-0732">Signal</keyword>
<dbReference type="SUPFAM" id="SSF49785">
    <property type="entry name" value="Galactose-binding domain-like"/>
    <property type="match status" value="1"/>
</dbReference>
<dbReference type="SUPFAM" id="SSF48208">
    <property type="entry name" value="Six-hairpin glycosidases"/>
    <property type="match status" value="1"/>
</dbReference>
<dbReference type="Pfam" id="PF20736">
    <property type="entry name" value="Glyco_hydro127M"/>
    <property type="match status" value="1"/>
</dbReference>
<evidence type="ECO:0000259" key="2">
    <source>
        <dbReference type="PROSITE" id="PS50022"/>
    </source>
</evidence>
<dbReference type="InterPro" id="IPR049049">
    <property type="entry name" value="Beta-AFase-like_GH127_C"/>
</dbReference>
<dbReference type="PROSITE" id="PS50022">
    <property type="entry name" value="FA58C_3"/>
    <property type="match status" value="1"/>
</dbReference>
<dbReference type="InterPro" id="IPR012878">
    <property type="entry name" value="Beta-AFase-like_GH127_cat"/>
</dbReference>
<reference evidence="3" key="1">
    <citation type="journal article" date="2014" name="Microb. Ecol.">
        <title>Phylogenetic and Functional Analysis of Gut Microbiota of a Fungus-Growing Higher Termite: Bacteroidetes from Higher Termites Are a Rich Source of beta-Glucosidase Genes.</title>
        <authorList>
            <person name="Zhang M."/>
            <person name="Liu N."/>
            <person name="Qian C."/>
            <person name="Wang Q."/>
            <person name="Wang Q."/>
            <person name="Long Y."/>
            <person name="Huang Y."/>
            <person name="Zhou Z."/>
            <person name="Yan X."/>
        </authorList>
    </citation>
    <scope>NUCLEOTIDE SEQUENCE</scope>
</reference>
<sequence>MKRKASSLILLFLLCCPVVYIQSQNSQKEDLLTPVTFNHVTLKDTFWKNRMEIQKQVLVPVAFERTQRAVNDLQKTADFLKGNPTSLASPSRFDTSDLYKVIEGAAYILTLKRDEALEKQIDDIAVIIAAAQEEDGYLYPAHTTGSYRFAELWGGAGMGDRPYSWVVHSHELYNVGHLYEAAVAYYQATGKHNLLDIAEKNARHVNQVFFKGGDARYNYAKPVNQAPGHQELELALVKMYRATGNDLYLQMAKKFIDIRGVTYIPKGKGVMSPEYAQQHRPVREQDKAVGHAVRATYMYSAMADVGSLTGDNTLQPALHKIWDNIMDTKFHITGGLGAVHGIEGFGDEYDLPNKEAYDETCAAVGSVFFNHRMFLLEKDGKYMDVAEISLLNNVLAGVNLEGNKFFYVNPLESEGMVDRSYWFGTACCPTNLARLIPQVSGLMYAHTENDIYCAFYTSNQTAIDLRSGKVGIKQTSDYPFDEKISMEINPENNEQIFSLKMRIPTWLGSQFVPGKLYSYTDKNTKAFSLYVNGKEVRNAVVDKGFVSIDRKWKKGDKVELRLPMTLRCTKADDKVKADTGRIALTRGPLVYCAEGVDNEPDVNRYIIAACPDKYNVVKAKDGILKNIDVINNIPARYMALNGSIKDEKISLIPYYAWNNRGVSTMNIWFAGNEDVVKESTFVIPVAISSITASYTHQADNVLSIVDGKFPESSKDNTIRRWTSYPKTGEQQSIEFSFEKVSNLKSFSVYWYDDNGGVKMPQSWSLEYSTDGNSWQAFPLYTTDTYSLLKDQFNLVHSAGDEFMVRKIRLNMVPQSDAAAGILQVKFDIK</sequence>
<feature type="signal peptide" evidence="1">
    <location>
        <begin position="1"/>
        <end position="21"/>
    </location>
</feature>
<dbReference type="Pfam" id="PF00754">
    <property type="entry name" value="F5_F8_type_C"/>
    <property type="match status" value="1"/>
</dbReference>
<organism evidence="3">
    <name type="scientific">uncultured bacterium contig00110(2014)</name>
    <dbReference type="NCBI Taxonomy" id="1465632"/>
    <lineage>
        <taxon>Bacteria</taxon>
        <taxon>environmental samples</taxon>
    </lineage>
</organism>
<feature type="domain" description="F5/8 type C" evidence="2">
    <location>
        <begin position="670"/>
        <end position="829"/>
    </location>
</feature>
<dbReference type="Gene3D" id="2.60.120.260">
    <property type="entry name" value="Galactose-binding domain-like"/>
    <property type="match status" value="1"/>
</dbReference>
<dbReference type="Pfam" id="PF20737">
    <property type="entry name" value="Glyco_hydro127C"/>
    <property type="match status" value="1"/>
</dbReference>
<dbReference type="InterPro" id="IPR049174">
    <property type="entry name" value="Beta-AFase-like"/>
</dbReference>
<dbReference type="GO" id="GO:0005975">
    <property type="term" value="P:carbohydrate metabolic process"/>
    <property type="evidence" value="ECO:0007669"/>
    <property type="project" value="InterPro"/>
</dbReference>
<protein>
    <recommendedName>
        <fullName evidence="2">F5/8 type C domain-containing protein</fullName>
    </recommendedName>
</protein>
<feature type="chain" id="PRO_5001582477" description="F5/8 type C domain-containing protein" evidence="1">
    <location>
        <begin position="22"/>
        <end position="829"/>
    </location>
</feature>
<dbReference type="EMBL" id="KJ095709">
    <property type="protein sequence ID" value="AIA99612.1"/>
    <property type="molecule type" value="Genomic_DNA"/>
</dbReference>
<evidence type="ECO:0000313" key="3">
    <source>
        <dbReference type="EMBL" id="AIA99612.1"/>
    </source>
</evidence>
<dbReference type="AlphaFoldDB" id="A0A060D1G7"/>
<dbReference type="InterPro" id="IPR000421">
    <property type="entry name" value="FA58C"/>
</dbReference>
<dbReference type="InterPro" id="IPR049046">
    <property type="entry name" value="Beta-AFase-like_GH127_middle"/>
</dbReference>
<dbReference type="Pfam" id="PF07944">
    <property type="entry name" value="Beta-AFase-like_GH127_cat"/>
    <property type="match status" value="1"/>
</dbReference>
<dbReference type="InterPro" id="IPR008928">
    <property type="entry name" value="6-hairpin_glycosidase_sf"/>
</dbReference>
<dbReference type="Gene3D" id="1.50.10.20">
    <property type="match status" value="1"/>
</dbReference>